<proteinExistence type="predicted"/>
<dbReference type="PANTHER" id="PTHR14859:SF15">
    <property type="entry name" value="ENDONUCLEASE_EXONUCLEASE_PHOSPHATASE DOMAIN-CONTAINING PROTEIN"/>
    <property type="match status" value="1"/>
</dbReference>
<evidence type="ECO:0000259" key="3">
    <source>
        <dbReference type="Pfam" id="PF03372"/>
    </source>
</evidence>
<organism evidence="4 5">
    <name type="scientific">Stenotrophomonas pictorum JCM 9942</name>
    <dbReference type="NCBI Taxonomy" id="1236960"/>
    <lineage>
        <taxon>Bacteria</taxon>
        <taxon>Pseudomonadati</taxon>
        <taxon>Pseudomonadota</taxon>
        <taxon>Gammaproteobacteria</taxon>
        <taxon>Lysobacterales</taxon>
        <taxon>Lysobacteraceae</taxon>
        <taxon>Stenotrophomonas</taxon>
    </lineage>
</organism>
<evidence type="ECO:0000256" key="2">
    <source>
        <dbReference type="SAM" id="SignalP"/>
    </source>
</evidence>
<accession>A0A0R0AD77</accession>
<evidence type="ECO:0000313" key="4">
    <source>
        <dbReference type="EMBL" id="KRG42796.1"/>
    </source>
</evidence>
<dbReference type="AlphaFoldDB" id="A0A0R0AD77"/>
<comment type="caution">
    <text evidence="4">The sequence shown here is derived from an EMBL/GenBank/DDBJ whole genome shotgun (WGS) entry which is preliminary data.</text>
</comment>
<evidence type="ECO:0000313" key="5">
    <source>
        <dbReference type="Proteomes" id="UP000050836"/>
    </source>
</evidence>
<name>A0A0R0AD77_9GAMM</name>
<dbReference type="InterPro" id="IPR005135">
    <property type="entry name" value="Endo/exonuclease/phosphatase"/>
</dbReference>
<protein>
    <recommendedName>
        <fullName evidence="3">Endonuclease/exonuclease/phosphatase domain-containing protein</fullName>
    </recommendedName>
</protein>
<dbReference type="Gene3D" id="3.60.10.10">
    <property type="entry name" value="Endonuclease/exonuclease/phosphatase"/>
    <property type="match status" value="1"/>
</dbReference>
<feature type="chain" id="PRO_5006390598" description="Endonuclease/exonuclease/phosphatase domain-containing protein" evidence="2">
    <location>
        <begin position="18"/>
        <end position="270"/>
    </location>
</feature>
<sequence>MVRWGYLGLLVLSFAGAAEPTAPALKVATLRLPSEAVQWTEQRERIVALLQELHPDVIAVQQVRQSPDAPNPACWLASRLQYNCDFITADPPSQPLRQGNVLLSRDSVVEDGITLLHGANQFSAAGMQRLQRGSNTVNVYLVRIRPENDDASAREHQAADLRTWIAATGDGYPSLVVGDFSASTGELVEQLPGFQPARKNPAARRSEAIPGAPSGHGMDVLYQVRRFADVAQQMVRLTSEEDGPTNPRPLGLMVTVRLIETDEAATQDPP</sequence>
<dbReference type="SUPFAM" id="SSF56219">
    <property type="entry name" value="DNase I-like"/>
    <property type="match status" value="1"/>
</dbReference>
<dbReference type="OrthoDB" id="9793162at2"/>
<dbReference type="InterPro" id="IPR051916">
    <property type="entry name" value="GPI-anchor_lipid_remodeler"/>
</dbReference>
<feature type="domain" description="Endonuclease/exonuclease/phosphatase" evidence="3">
    <location>
        <begin position="33"/>
        <end position="182"/>
    </location>
</feature>
<dbReference type="PANTHER" id="PTHR14859">
    <property type="entry name" value="CALCOFLUOR WHITE HYPERSENSITIVE PROTEIN PRECURSOR"/>
    <property type="match status" value="1"/>
</dbReference>
<dbReference type="GO" id="GO:0016020">
    <property type="term" value="C:membrane"/>
    <property type="evidence" value="ECO:0007669"/>
    <property type="project" value="GOC"/>
</dbReference>
<keyword evidence="2" id="KW-0732">Signal</keyword>
<dbReference type="GO" id="GO:0006506">
    <property type="term" value="P:GPI anchor biosynthetic process"/>
    <property type="evidence" value="ECO:0007669"/>
    <property type="project" value="TreeGrafter"/>
</dbReference>
<feature type="region of interest" description="Disordered" evidence="1">
    <location>
        <begin position="195"/>
        <end position="214"/>
    </location>
</feature>
<gene>
    <name evidence="4" type="ORF">ARC78_08910</name>
</gene>
<dbReference type="InterPro" id="IPR036691">
    <property type="entry name" value="Endo/exonu/phosph_ase_sf"/>
</dbReference>
<feature type="signal peptide" evidence="2">
    <location>
        <begin position="1"/>
        <end position="17"/>
    </location>
</feature>
<evidence type="ECO:0000256" key="1">
    <source>
        <dbReference type="SAM" id="MobiDB-lite"/>
    </source>
</evidence>
<keyword evidence="5" id="KW-1185">Reference proteome</keyword>
<dbReference type="Proteomes" id="UP000050836">
    <property type="component" value="Unassembled WGS sequence"/>
</dbReference>
<dbReference type="GO" id="GO:0003824">
    <property type="term" value="F:catalytic activity"/>
    <property type="evidence" value="ECO:0007669"/>
    <property type="project" value="InterPro"/>
</dbReference>
<dbReference type="EMBL" id="LLXS01000017">
    <property type="protein sequence ID" value="KRG42796.1"/>
    <property type="molecule type" value="Genomic_DNA"/>
</dbReference>
<reference evidence="4 5" key="1">
    <citation type="submission" date="2015-10" db="EMBL/GenBank/DDBJ databases">
        <title>Genome sequencing and analysis of members of genus Stenotrophomonas.</title>
        <authorList>
            <person name="Patil P.P."/>
            <person name="Midha S."/>
            <person name="Patil P.B."/>
        </authorList>
    </citation>
    <scope>NUCLEOTIDE SEQUENCE [LARGE SCALE GENOMIC DNA]</scope>
    <source>
        <strain evidence="4 5">JCM 9942</strain>
    </source>
</reference>
<dbReference type="Pfam" id="PF03372">
    <property type="entry name" value="Exo_endo_phos"/>
    <property type="match status" value="1"/>
</dbReference>